<feature type="compositionally biased region" description="Polar residues" evidence="1">
    <location>
        <begin position="131"/>
        <end position="152"/>
    </location>
</feature>
<proteinExistence type="predicted"/>
<dbReference type="EMBL" id="CVRI01000058">
    <property type="protein sequence ID" value="CRL02703.1"/>
    <property type="molecule type" value="Genomic_DNA"/>
</dbReference>
<sequence length="325" mass="35131">MKRNEKKFQLFLVVFFISFSICIHQCEGKDKHKNDKQKHSDDHRKNDHQHQNNHKNSTTGHHTNHTSSHNSNDDKSHQHNNASHIGWSLHTPNGQQKPPPGNPNGYALHHHESSHDSQHHPTHHQTHANPHHSTQSHDQPSSAVNHQQPQDTGASPLASGLGGFALGAVGGAAGGYLLSNALNSDDGDGEKHSENESTTIVNETTLSAILTQDVNITQADGVTTASNVPFESSTADVDTSVKSTDFEISNSTENSTILSDPMEVVTLATDAPMIEAKAAQKLAEPASVETTTVNSTDVSSADVQKLSLRILTISFVSTILLIIKI</sequence>
<feature type="region of interest" description="Disordered" evidence="1">
    <location>
        <begin position="31"/>
        <end position="157"/>
    </location>
</feature>
<dbReference type="AlphaFoldDB" id="A0A1J1IR45"/>
<evidence type="ECO:0000256" key="1">
    <source>
        <dbReference type="SAM" id="MobiDB-lite"/>
    </source>
</evidence>
<name>A0A1J1IR45_9DIPT</name>
<evidence type="ECO:0000313" key="3">
    <source>
        <dbReference type="EMBL" id="CRL02703.1"/>
    </source>
</evidence>
<feature type="compositionally biased region" description="Basic residues" evidence="1">
    <location>
        <begin position="120"/>
        <end position="130"/>
    </location>
</feature>
<reference evidence="3 4" key="1">
    <citation type="submission" date="2015-04" db="EMBL/GenBank/DDBJ databases">
        <authorList>
            <person name="Syromyatnikov M.Y."/>
            <person name="Popov V.N."/>
        </authorList>
    </citation>
    <scope>NUCLEOTIDE SEQUENCE [LARGE SCALE GENOMIC DNA]</scope>
</reference>
<evidence type="ECO:0000256" key="2">
    <source>
        <dbReference type="SAM" id="SignalP"/>
    </source>
</evidence>
<feature type="compositionally biased region" description="Basic and acidic residues" evidence="1">
    <location>
        <begin position="109"/>
        <end position="119"/>
    </location>
</feature>
<feature type="signal peptide" evidence="2">
    <location>
        <begin position="1"/>
        <end position="28"/>
    </location>
</feature>
<keyword evidence="4" id="KW-1185">Reference proteome</keyword>
<feature type="compositionally biased region" description="Basic and acidic residues" evidence="1">
    <location>
        <begin position="31"/>
        <end position="50"/>
    </location>
</feature>
<dbReference type="Proteomes" id="UP000183832">
    <property type="component" value="Unassembled WGS sequence"/>
</dbReference>
<feature type="compositionally biased region" description="Low complexity" evidence="1">
    <location>
        <begin position="54"/>
        <end position="70"/>
    </location>
</feature>
<protein>
    <submittedName>
        <fullName evidence="3">CLUMA_CG015790, isoform B</fullName>
    </submittedName>
</protein>
<accession>A0A1J1IR45</accession>
<keyword evidence="2" id="KW-0732">Signal</keyword>
<organism evidence="3 4">
    <name type="scientific">Clunio marinus</name>
    <dbReference type="NCBI Taxonomy" id="568069"/>
    <lineage>
        <taxon>Eukaryota</taxon>
        <taxon>Metazoa</taxon>
        <taxon>Ecdysozoa</taxon>
        <taxon>Arthropoda</taxon>
        <taxon>Hexapoda</taxon>
        <taxon>Insecta</taxon>
        <taxon>Pterygota</taxon>
        <taxon>Neoptera</taxon>
        <taxon>Endopterygota</taxon>
        <taxon>Diptera</taxon>
        <taxon>Nematocera</taxon>
        <taxon>Chironomoidea</taxon>
        <taxon>Chironomidae</taxon>
        <taxon>Clunio</taxon>
    </lineage>
</organism>
<evidence type="ECO:0000313" key="4">
    <source>
        <dbReference type="Proteomes" id="UP000183832"/>
    </source>
</evidence>
<gene>
    <name evidence="3" type="ORF">CLUMA_CG015790</name>
</gene>
<feature type="chain" id="PRO_5009619163" evidence="2">
    <location>
        <begin position="29"/>
        <end position="325"/>
    </location>
</feature>